<feature type="domain" description="Methyltransferase small" evidence="6">
    <location>
        <begin position="99"/>
        <end position="195"/>
    </location>
</feature>
<dbReference type="PANTHER" id="PTHR18895">
    <property type="entry name" value="HEMK METHYLTRANSFERASE"/>
    <property type="match status" value="1"/>
</dbReference>
<keyword evidence="3 7" id="KW-0808">Transferase</keyword>
<evidence type="ECO:0000256" key="3">
    <source>
        <dbReference type="ARBA" id="ARBA00022679"/>
    </source>
</evidence>
<dbReference type="InterPro" id="IPR002052">
    <property type="entry name" value="DNA_methylase_N6_adenine_CS"/>
</dbReference>
<dbReference type="GO" id="GO:0003676">
    <property type="term" value="F:nucleic acid binding"/>
    <property type="evidence" value="ECO:0007669"/>
    <property type="project" value="InterPro"/>
</dbReference>
<evidence type="ECO:0000313" key="7">
    <source>
        <dbReference type="EMBL" id="RCL43991.1"/>
    </source>
</evidence>
<dbReference type="Gene3D" id="1.10.8.10">
    <property type="entry name" value="DNA helicase RuvA subunit, C-terminal domain"/>
    <property type="match status" value="1"/>
</dbReference>
<dbReference type="InterPro" id="IPR019874">
    <property type="entry name" value="RF_methyltr_PrmC"/>
</dbReference>
<evidence type="ECO:0000256" key="1">
    <source>
        <dbReference type="ARBA" id="ARBA00012771"/>
    </source>
</evidence>
<evidence type="ECO:0000256" key="5">
    <source>
        <dbReference type="ARBA" id="ARBA00048391"/>
    </source>
</evidence>
<dbReference type="InterPro" id="IPR007848">
    <property type="entry name" value="Small_mtfrase_dom"/>
</dbReference>
<dbReference type="NCBIfam" id="TIGR03534">
    <property type="entry name" value="RF_mod_PrmC"/>
    <property type="match status" value="1"/>
</dbReference>
<evidence type="ECO:0000256" key="4">
    <source>
        <dbReference type="ARBA" id="ARBA00022691"/>
    </source>
</evidence>
<dbReference type="EMBL" id="QOPI01000019">
    <property type="protein sequence ID" value="RCL43991.1"/>
    <property type="molecule type" value="Genomic_DNA"/>
</dbReference>
<dbReference type="InterPro" id="IPR029063">
    <property type="entry name" value="SAM-dependent_MTases_sf"/>
</dbReference>
<dbReference type="NCBIfam" id="TIGR00536">
    <property type="entry name" value="hemK_fam"/>
    <property type="match status" value="1"/>
</dbReference>
<reference evidence="7 8" key="1">
    <citation type="journal article" date="2018" name="Microbiome">
        <title>Fine metagenomic profile of the Mediterranean stratified and mixed water columns revealed by assembly and recruitment.</title>
        <authorList>
            <person name="Haro-Moreno J.M."/>
            <person name="Lopez-Perez M."/>
            <person name="De La Torre J.R."/>
            <person name="Picazo A."/>
            <person name="Camacho A."/>
            <person name="Rodriguez-Valera F."/>
        </authorList>
    </citation>
    <scope>NUCLEOTIDE SEQUENCE [LARGE SCALE GENOMIC DNA]</scope>
    <source>
        <strain evidence="7">MED-G78</strain>
    </source>
</reference>
<keyword evidence="2 7" id="KW-0489">Methyltransferase</keyword>
<dbReference type="InterPro" id="IPR004556">
    <property type="entry name" value="HemK-like"/>
</dbReference>
<dbReference type="InterPro" id="IPR050320">
    <property type="entry name" value="N5-glutamine_MTase"/>
</dbReference>
<dbReference type="EC" id="2.1.1.297" evidence="1"/>
<dbReference type="GO" id="GO:0032259">
    <property type="term" value="P:methylation"/>
    <property type="evidence" value="ECO:0007669"/>
    <property type="project" value="UniProtKB-KW"/>
</dbReference>
<name>A0A368C3C9_9GAMM</name>
<dbReference type="PANTHER" id="PTHR18895:SF74">
    <property type="entry name" value="MTRF1L RELEASE FACTOR GLUTAMINE METHYLTRANSFERASE"/>
    <property type="match status" value="1"/>
</dbReference>
<proteinExistence type="predicted"/>
<dbReference type="SUPFAM" id="SSF53335">
    <property type="entry name" value="S-adenosyl-L-methionine-dependent methyltransferases"/>
    <property type="match status" value="1"/>
</dbReference>
<dbReference type="Pfam" id="PF05175">
    <property type="entry name" value="MTS"/>
    <property type="match status" value="1"/>
</dbReference>
<evidence type="ECO:0000256" key="2">
    <source>
        <dbReference type="ARBA" id="ARBA00022603"/>
    </source>
</evidence>
<dbReference type="GO" id="GO:0102559">
    <property type="term" value="F:peptide chain release factor N(5)-glutamine methyltransferase activity"/>
    <property type="evidence" value="ECO:0007669"/>
    <property type="project" value="UniProtKB-EC"/>
</dbReference>
<protein>
    <recommendedName>
        <fullName evidence="1">peptide chain release factor N(5)-glutamine methyltransferase</fullName>
        <ecNumber evidence="1">2.1.1.297</ecNumber>
    </recommendedName>
</protein>
<comment type="catalytic activity">
    <reaction evidence="5">
        <text>L-glutaminyl-[peptide chain release factor] + S-adenosyl-L-methionine = N(5)-methyl-L-glutaminyl-[peptide chain release factor] + S-adenosyl-L-homocysteine + H(+)</text>
        <dbReference type="Rhea" id="RHEA:42896"/>
        <dbReference type="Rhea" id="RHEA-COMP:10271"/>
        <dbReference type="Rhea" id="RHEA-COMP:10272"/>
        <dbReference type="ChEBI" id="CHEBI:15378"/>
        <dbReference type="ChEBI" id="CHEBI:30011"/>
        <dbReference type="ChEBI" id="CHEBI:57856"/>
        <dbReference type="ChEBI" id="CHEBI:59789"/>
        <dbReference type="ChEBI" id="CHEBI:61891"/>
        <dbReference type="EC" id="2.1.1.297"/>
    </reaction>
</comment>
<dbReference type="Proteomes" id="UP000252915">
    <property type="component" value="Unassembled WGS sequence"/>
</dbReference>
<dbReference type="PROSITE" id="PS00092">
    <property type="entry name" value="N6_MTASE"/>
    <property type="match status" value="1"/>
</dbReference>
<sequence>MITSLNLYKDKITKLESLLPGISNNFRFYLKKALNYSDSSIILSDDIYVSDQEASLIEEFINLSKKQVPIEYILNDSEFYGRNFYVDNRVLIPRDETELIIDILLDQDIKNTSKIIDLGTGSGCLGISIALELPESSVLGVDKYLDAIDVAIKNKDIHRVSNFNVKQSDWFSNVNEENFELVVSNPPYIESTDIHLKNLNHEPRSALVSQEKGLLDLKKICSQAYNNLKKDGILILEHGYNQADDVKKIMELNNYSEIENFKDYHLHPRITLGKK</sequence>
<evidence type="ECO:0000313" key="8">
    <source>
        <dbReference type="Proteomes" id="UP000252915"/>
    </source>
</evidence>
<keyword evidence="4" id="KW-0949">S-adenosyl-L-methionine</keyword>
<dbReference type="Gene3D" id="3.40.50.150">
    <property type="entry name" value="Vaccinia Virus protein VP39"/>
    <property type="match status" value="1"/>
</dbReference>
<evidence type="ECO:0000259" key="6">
    <source>
        <dbReference type="Pfam" id="PF05175"/>
    </source>
</evidence>
<dbReference type="AlphaFoldDB" id="A0A368C3C9"/>
<accession>A0A368C3C9</accession>
<organism evidence="7 8">
    <name type="scientific">SAR86 cluster bacterium</name>
    <dbReference type="NCBI Taxonomy" id="2030880"/>
    <lineage>
        <taxon>Bacteria</taxon>
        <taxon>Pseudomonadati</taxon>
        <taxon>Pseudomonadota</taxon>
        <taxon>Gammaproteobacteria</taxon>
        <taxon>SAR86 cluster</taxon>
    </lineage>
</organism>
<dbReference type="CDD" id="cd02440">
    <property type="entry name" value="AdoMet_MTases"/>
    <property type="match status" value="1"/>
</dbReference>
<gene>
    <name evidence="7" type="primary">prmC</name>
    <name evidence="7" type="ORF">DBW92_03585</name>
</gene>
<comment type="caution">
    <text evidence="7">The sequence shown here is derived from an EMBL/GenBank/DDBJ whole genome shotgun (WGS) entry which is preliminary data.</text>
</comment>